<dbReference type="AlphaFoldDB" id="A0A8J3AUH2"/>
<protein>
    <recommendedName>
        <fullName evidence="4">DUF481 domain-containing protein</fullName>
    </recommendedName>
</protein>
<dbReference type="RefSeq" id="WP_188419221.1">
    <property type="nucleotide sequence ID" value="NZ_BMDP01000001.1"/>
</dbReference>
<evidence type="ECO:0000313" key="3">
    <source>
        <dbReference type="Proteomes" id="UP000627205"/>
    </source>
</evidence>
<evidence type="ECO:0008006" key="4">
    <source>
        <dbReference type="Google" id="ProtNLM"/>
    </source>
</evidence>
<reference evidence="2" key="1">
    <citation type="journal article" date="2014" name="Int. J. Syst. Evol. Microbiol.">
        <title>Complete genome sequence of Corynebacterium casei LMG S-19264T (=DSM 44701T), isolated from a smear-ripened cheese.</title>
        <authorList>
            <consortium name="US DOE Joint Genome Institute (JGI-PGF)"/>
            <person name="Walter F."/>
            <person name="Albersmeier A."/>
            <person name="Kalinowski J."/>
            <person name="Ruckert C."/>
        </authorList>
    </citation>
    <scope>NUCLEOTIDE SEQUENCE</scope>
    <source>
        <strain evidence="2">CCM 7664</strain>
    </source>
</reference>
<keyword evidence="3" id="KW-1185">Reference proteome</keyword>
<feature type="signal peptide" evidence="1">
    <location>
        <begin position="1"/>
        <end position="29"/>
    </location>
</feature>
<dbReference type="Pfam" id="PF04338">
    <property type="entry name" value="DUF481"/>
    <property type="match status" value="1"/>
</dbReference>
<dbReference type="EMBL" id="BMDP01000001">
    <property type="protein sequence ID" value="GGI53137.1"/>
    <property type="molecule type" value="Genomic_DNA"/>
</dbReference>
<reference evidence="2" key="2">
    <citation type="submission" date="2020-09" db="EMBL/GenBank/DDBJ databases">
        <authorList>
            <person name="Sun Q."/>
            <person name="Sedlacek I."/>
        </authorList>
    </citation>
    <scope>NUCLEOTIDE SEQUENCE</scope>
    <source>
        <strain evidence="2">CCM 7664</strain>
    </source>
</reference>
<evidence type="ECO:0000256" key="1">
    <source>
        <dbReference type="SAM" id="SignalP"/>
    </source>
</evidence>
<accession>A0A8J3AUH2</accession>
<name>A0A8J3AUH2_9BURK</name>
<proteinExistence type="predicted"/>
<gene>
    <name evidence="2" type="ORF">GCM10011430_03110</name>
</gene>
<dbReference type="InterPro" id="IPR007433">
    <property type="entry name" value="DUF481"/>
</dbReference>
<organism evidence="2 3">
    <name type="scientific">Oxalicibacterium solurbis</name>
    <dbReference type="NCBI Taxonomy" id="69280"/>
    <lineage>
        <taxon>Bacteria</taxon>
        <taxon>Pseudomonadati</taxon>
        <taxon>Pseudomonadota</taxon>
        <taxon>Betaproteobacteria</taxon>
        <taxon>Burkholderiales</taxon>
        <taxon>Oxalobacteraceae</taxon>
        <taxon>Oxalicibacterium</taxon>
    </lineage>
</organism>
<feature type="chain" id="PRO_5035304409" description="DUF481 domain-containing protein" evidence="1">
    <location>
        <begin position="30"/>
        <end position="344"/>
    </location>
</feature>
<dbReference type="Proteomes" id="UP000627205">
    <property type="component" value="Unassembled WGS sequence"/>
</dbReference>
<evidence type="ECO:0000313" key="2">
    <source>
        <dbReference type="EMBL" id="GGI53137.1"/>
    </source>
</evidence>
<sequence length="344" mass="38129">MSYGKRGRLPARPLVLSLFTCLAALPASAAVITLNNGDRVTGELKQMSDGVLTVKSDVFGEVKIPWGNVNRMESDDGTRLQLQDGTLVKGRAVLEPDGTVAVDNTPLGQPKTLTRQDVAAINPPFSNGTRYSGKFDLGGAFNRGNSHDDQLHTSGEFIARNPEDRYTLNWELNEASSTEGTTTSNRRLLGQYDMFLDPRNYMFVNLKAEQDKLADLKLRSGAGAGYGHQFYDNDLLKLSGEVGLNYIREDYYTAPDDSFPTLGVGFKYEQKFFNQRLVYFNNFNVDTNLQDTGDVLVRNRMGIRIPVANGINLSTQFNLDYDNEPAPDAKKTDTALIFSLGYAF</sequence>
<comment type="caution">
    <text evidence="2">The sequence shown here is derived from an EMBL/GenBank/DDBJ whole genome shotgun (WGS) entry which is preliminary data.</text>
</comment>
<keyword evidence="1" id="KW-0732">Signal</keyword>